<gene>
    <name evidence="1" type="ORF">O3G_MSEX011874</name>
</gene>
<dbReference type="OrthoDB" id="7437325at2759"/>
<comment type="caution">
    <text evidence="1">The sequence shown here is derived from an EMBL/GenBank/DDBJ whole genome shotgun (WGS) entry which is preliminary data.</text>
</comment>
<organism evidence="1 2">
    <name type="scientific">Manduca sexta</name>
    <name type="common">Tobacco hawkmoth</name>
    <name type="synonym">Tobacco hornworm</name>
    <dbReference type="NCBI Taxonomy" id="7130"/>
    <lineage>
        <taxon>Eukaryota</taxon>
        <taxon>Metazoa</taxon>
        <taxon>Ecdysozoa</taxon>
        <taxon>Arthropoda</taxon>
        <taxon>Hexapoda</taxon>
        <taxon>Insecta</taxon>
        <taxon>Pterygota</taxon>
        <taxon>Neoptera</taxon>
        <taxon>Endopterygota</taxon>
        <taxon>Lepidoptera</taxon>
        <taxon>Glossata</taxon>
        <taxon>Ditrysia</taxon>
        <taxon>Bombycoidea</taxon>
        <taxon>Sphingidae</taxon>
        <taxon>Sphinginae</taxon>
        <taxon>Sphingini</taxon>
        <taxon>Manduca</taxon>
    </lineage>
</organism>
<proteinExistence type="predicted"/>
<keyword evidence="2" id="KW-1185">Reference proteome</keyword>
<reference evidence="1" key="2">
    <citation type="submission" date="2020-12" db="EMBL/GenBank/DDBJ databases">
        <authorList>
            <person name="Kanost M."/>
        </authorList>
    </citation>
    <scope>NUCLEOTIDE SEQUENCE</scope>
</reference>
<dbReference type="EMBL" id="JH668662">
    <property type="protein sequence ID" value="KAG6460284.1"/>
    <property type="molecule type" value="Genomic_DNA"/>
</dbReference>
<dbReference type="Proteomes" id="UP000791440">
    <property type="component" value="Unassembled WGS sequence"/>
</dbReference>
<reference evidence="1" key="1">
    <citation type="journal article" date="2016" name="Insect Biochem. Mol. Biol.">
        <title>Multifaceted biological insights from a draft genome sequence of the tobacco hornworm moth, Manduca sexta.</title>
        <authorList>
            <person name="Kanost M.R."/>
            <person name="Arrese E.L."/>
            <person name="Cao X."/>
            <person name="Chen Y.R."/>
            <person name="Chellapilla S."/>
            <person name="Goldsmith M.R."/>
            <person name="Grosse-Wilde E."/>
            <person name="Heckel D.G."/>
            <person name="Herndon N."/>
            <person name="Jiang H."/>
            <person name="Papanicolaou A."/>
            <person name="Qu J."/>
            <person name="Soulages J.L."/>
            <person name="Vogel H."/>
            <person name="Walters J."/>
            <person name="Waterhouse R.M."/>
            <person name="Ahn S.J."/>
            <person name="Almeida F.C."/>
            <person name="An C."/>
            <person name="Aqrawi P."/>
            <person name="Bretschneider A."/>
            <person name="Bryant W.B."/>
            <person name="Bucks S."/>
            <person name="Chao H."/>
            <person name="Chevignon G."/>
            <person name="Christen J.M."/>
            <person name="Clarke D.F."/>
            <person name="Dittmer N.T."/>
            <person name="Ferguson L.C.F."/>
            <person name="Garavelou S."/>
            <person name="Gordon K.H.J."/>
            <person name="Gunaratna R.T."/>
            <person name="Han Y."/>
            <person name="Hauser F."/>
            <person name="He Y."/>
            <person name="Heidel-Fischer H."/>
            <person name="Hirsh A."/>
            <person name="Hu Y."/>
            <person name="Jiang H."/>
            <person name="Kalra D."/>
            <person name="Klinner C."/>
            <person name="Konig C."/>
            <person name="Kovar C."/>
            <person name="Kroll A.R."/>
            <person name="Kuwar S.S."/>
            <person name="Lee S.L."/>
            <person name="Lehman R."/>
            <person name="Li K."/>
            <person name="Li Z."/>
            <person name="Liang H."/>
            <person name="Lovelace S."/>
            <person name="Lu Z."/>
            <person name="Mansfield J.H."/>
            <person name="McCulloch K.J."/>
            <person name="Mathew T."/>
            <person name="Morton B."/>
            <person name="Muzny D.M."/>
            <person name="Neunemann D."/>
            <person name="Ongeri F."/>
            <person name="Pauchet Y."/>
            <person name="Pu L.L."/>
            <person name="Pyrousis I."/>
            <person name="Rao X.J."/>
            <person name="Redding A."/>
            <person name="Roesel C."/>
            <person name="Sanchez-Gracia A."/>
            <person name="Schaack S."/>
            <person name="Shukla A."/>
            <person name="Tetreau G."/>
            <person name="Wang Y."/>
            <person name="Xiong G.H."/>
            <person name="Traut W."/>
            <person name="Walsh T.K."/>
            <person name="Worley K.C."/>
            <person name="Wu D."/>
            <person name="Wu W."/>
            <person name="Wu Y.Q."/>
            <person name="Zhang X."/>
            <person name="Zou Z."/>
            <person name="Zucker H."/>
            <person name="Briscoe A.D."/>
            <person name="Burmester T."/>
            <person name="Clem R.J."/>
            <person name="Feyereisen R."/>
            <person name="Grimmelikhuijzen C.J.P."/>
            <person name="Hamodrakas S.J."/>
            <person name="Hansson B.S."/>
            <person name="Huguet E."/>
            <person name="Jermiin L.S."/>
            <person name="Lan Q."/>
            <person name="Lehman H.K."/>
            <person name="Lorenzen M."/>
            <person name="Merzendorfer H."/>
            <person name="Michalopoulos I."/>
            <person name="Morton D.B."/>
            <person name="Muthukrishnan S."/>
            <person name="Oakeshott J.G."/>
            <person name="Palmer W."/>
            <person name="Park Y."/>
            <person name="Passarelli A.L."/>
            <person name="Rozas J."/>
            <person name="Schwartz L.M."/>
            <person name="Smith W."/>
            <person name="Southgate A."/>
            <person name="Vilcinskas A."/>
            <person name="Vogt R."/>
            <person name="Wang P."/>
            <person name="Werren J."/>
            <person name="Yu X.Q."/>
            <person name="Zhou J.J."/>
            <person name="Brown S.J."/>
            <person name="Scherer S.E."/>
            <person name="Richards S."/>
            <person name="Blissard G.W."/>
        </authorList>
    </citation>
    <scope>NUCLEOTIDE SEQUENCE</scope>
</reference>
<evidence type="ECO:0000313" key="1">
    <source>
        <dbReference type="EMBL" id="KAG6460284.1"/>
    </source>
</evidence>
<evidence type="ECO:0000313" key="2">
    <source>
        <dbReference type="Proteomes" id="UP000791440"/>
    </source>
</evidence>
<accession>A0A921ZN90</accession>
<sequence>MADKDISCDHILRPKLILSINEEISKVIGQDYRILPIFEKGLFEYNCKKHYSLENNEYLKCRWKEYKRNIESRVYSPFQFIDIRDYHFYNCRNRLIPSQSLHTKVVFVRKLRPGPGVDAIGQLPIPNELHMKRGVKKIAKESKGRKDNTTTEK</sequence>
<name>A0A921ZN90_MANSE</name>
<dbReference type="AlphaFoldDB" id="A0A921ZN90"/>
<protein>
    <submittedName>
        <fullName evidence="1">Uncharacterized protein</fullName>
    </submittedName>
</protein>